<comment type="caution">
    <text evidence="2">The sequence shown here is derived from an EMBL/GenBank/DDBJ whole genome shotgun (WGS) entry which is preliminary data.</text>
</comment>
<keyword evidence="1" id="KW-0472">Membrane</keyword>
<keyword evidence="1" id="KW-0812">Transmembrane</keyword>
<proteinExistence type="predicted"/>
<organism evidence="2 3">
    <name type="scientific">Mycena albidolilacea</name>
    <dbReference type="NCBI Taxonomy" id="1033008"/>
    <lineage>
        <taxon>Eukaryota</taxon>
        <taxon>Fungi</taxon>
        <taxon>Dikarya</taxon>
        <taxon>Basidiomycota</taxon>
        <taxon>Agaricomycotina</taxon>
        <taxon>Agaricomycetes</taxon>
        <taxon>Agaricomycetidae</taxon>
        <taxon>Agaricales</taxon>
        <taxon>Marasmiineae</taxon>
        <taxon>Mycenaceae</taxon>
        <taxon>Mycena</taxon>
    </lineage>
</organism>
<reference evidence="2" key="1">
    <citation type="submission" date="2023-03" db="EMBL/GenBank/DDBJ databases">
        <title>Massive genome expansion in bonnet fungi (Mycena s.s.) driven by repeated elements and novel gene families across ecological guilds.</title>
        <authorList>
            <consortium name="Lawrence Berkeley National Laboratory"/>
            <person name="Harder C.B."/>
            <person name="Miyauchi S."/>
            <person name="Viragh M."/>
            <person name="Kuo A."/>
            <person name="Thoen E."/>
            <person name="Andreopoulos B."/>
            <person name="Lu D."/>
            <person name="Skrede I."/>
            <person name="Drula E."/>
            <person name="Henrissat B."/>
            <person name="Morin E."/>
            <person name="Kohler A."/>
            <person name="Barry K."/>
            <person name="LaButti K."/>
            <person name="Morin E."/>
            <person name="Salamov A."/>
            <person name="Lipzen A."/>
            <person name="Mereny Z."/>
            <person name="Hegedus B."/>
            <person name="Baldrian P."/>
            <person name="Stursova M."/>
            <person name="Weitz H."/>
            <person name="Taylor A."/>
            <person name="Grigoriev I.V."/>
            <person name="Nagy L.G."/>
            <person name="Martin F."/>
            <person name="Kauserud H."/>
        </authorList>
    </citation>
    <scope>NUCLEOTIDE SEQUENCE</scope>
    <source>
        <strain evidence="2">CBHHK002</strain>
    </source>
</reference>
<dbReference type="EMBL" id="JARIHO010000094">
    <property type="protein sequence ID" value="KAJ7306158.1"/>
    <property type="molecule type" value="Genomic_DNA"/>
</dbReference>
<feature type="non-terminal residue" evidence="2">
    <location>
        <position position="103"/>
    </location>
</feature>
<protein>
    <submittedName>
        <fullName evidence="2">Uncharacterized protein</fullName>
    </submittedName>
</protein>
<evidence type="ECO:0000313" key="3">
    <source>
        <dbReference type="Proteomes" id="UP001218218"/>
    </source>
</evidence>
<gene>
    <name evidence="2" type="ORF">DFH08DRAFT_902295</name>
</gene>
<evidence type="ECO:0000256" key="1">
    <source>
        <dbReference type="SAM" id="Phobius"/>
    </source>
</evidence>
<feature type="transmembrane region" description="Helical" evidence="1">
    <location>
        <begin position="72"/>
        <end position="93"/>
    </location>
</feature>
<dbReference type="Proteomes" id="UP001218218">
    <property type="component" value="Unassembled WGS sequence"/>
</dbReference>
<evidence type="ECO:0000313" key="2">
    <source>
        <dbReference type="EMBL" id="KAJ7306158.1"/>
    </source>
</evidence>
<keyword evidence="1" id="KW-1133">Transmembrane helix</keyword>
<keyword evidence="3" id="KW-1185">Reference proteome</keyword>
<dbReference type="AlphaFoldDB" id="A0AAD7E9T0"/>
<name>A0AAD7E9T0_9AGAR</name>
<feature type="transmembrane region" description="Helical" evidence="1">
    <location>
        <begin position="36"/>
        <end position="60"/>
    </location>
</feature>
<accession>A0AAD7E9T0</accession>
<sequence length="103" mass="11447">RGRAQRSGTSIKYSLFDALKAAGGAIRTRWPTMECLVWHLALSVLIHCRFFAALGCIFTWPRPPSLILCTPSHFLMNPIAVPLISLSSLWIRASSARPTTIPR</sequence>